<proteinExistence type="predicted"/>
<protein>
    <submittedName>
        <fullName evidence="3">Zinc finger protein 527-like</fullName>
    </submittedName>
</protein>
<dbReference type="GeneID" id="139074843"/>
<dbReference type="SMART" id="SM00349">
    <property type="entry name" value="KRAB"/>
    <property type="match status" value="1"/>
</dbReference>
<evidence type="ECO:0000313" key="3">
    <source>
        <dbReference type="RefSeq" id="XP_070423741.1"/>
    </source>
</evidence>
<dbReference type="SUPFAM" id="SSF109640">
    <property type="entry name" value="KRAB domain (Kruppel-associated box)"/>
    <property type="match status" value="1"/>
</dbReference>
<dbReference type="Pfam" id="PF01352">
    <property type="entry name" value="KRAB"/>
    <property type="match status" value="1"/>
</dbReference>
<accession>A0ABM4K6B1</accession>
<dbReference type="InterPro" id="IPR036051">
    <property type="entry name" value="KRAB_dom_sf"/>
</dbReference>
<dbReference type="Proteomes" id="UP001652662">
    <property type="component" value="Chromosome 12"/>
</dbReference>
<dbReference type="PANTHER" id="PTHR23232:SF158">
    <property type="entry name" value="KRAB DOMAIN-CONTAINING PROTEIN 5"/>
    <property type="match status" value="1"/>
</dbReference>
<dbReference type="PROSITE" id="PS50805">
    <property type="entry name" value="KRAB"/>
    <property type="match status" value="1"/>
</dbReference>
<evidence type="ECO:0000259" key="1">
    <source>
        <dbReference type="PROSITE" id="PS50805"/>
    </source>
</evidence>
<evidence type="ECO:0000313" key="2">
    <source>
        <dbReference type="Proteomes" id="UP001652662"/>
    </source>
</evidence>
<dbReference type="Gene3D" id="6.10.140.140">
    <property type="match status" value="1"/>
</dbReference>
<gene>
    <name evidence="3" type="primary">LOC139074843</name>
</gene>
<dbReference type="RefSeq" id="XP_070423741.1">
    <property type="nucleotide sequence ID" value="XM_070567640.1"/>
</dbReference>
<dbReference type="CDD" id="cd07765">
    <property type="entry name" value="KRAB_A-box"/>
    <property type="match status" value="1"/>
</dbReference>
<dbReference type="PANTHER" id="PTHR23232">
    <property type="entry name" value="KRAB DOMAIN C2H2 ZINC FINGER"/>
    <property type="match status" value="1"/>
</dbReference>
<reference evidence="3" key="1">
    <citation type="submission" date="2025-08" db="UniProtKB">
        <authorList>
            <consortium name="RefSeq"/>
        </authorList>
    </citation>
    <scope>IDENTIFICATION</scope>
    <source>
        <tissue evidence="3">Blood</tissue>
    </source>
</reference>
<dbReference type="InterPro" id="IPR001909">
    <property type="entry name" value="KRAB"/>
</dbReference>
<organism evidence="2 3">
    <name type="scientific">Equus przewalskii</name>
    <name type="common">Przewalski's horse</name>
    <name type="synonym">Equus caballus przewalskii</name>
    <dbReference type="NCBI Taxonomy" id="9798"/>
    <lineage>
        <taxon>Eukaryota</taxon>
        <taxon>Metazoa</taxon>
        <taxon>Chordata</taxon>
        <taxon>Craniata</taxon>
        <taxon>Vertebrata</taxon>
        <taxon>Euteleostomi</taxon>
        <taxon>Mammalia</taxon>
        <taxon>Eutheria</taxon>
        <taxon>Laurasiatheria</taxon>
        <taxon>Perissodactyla</taxon>
        <taxon>Equidae</taxon>
        <taxon>Equus</taxon>
    </lineage>
</organism>
<keyword evidence="2" id="KW-1185">Reference proteome</keyword>
<dbReference type="InterPro" id="IPR050169">
    <property type="entry name" value="Krueppel_C2H2_ZnF"/>
</dbReference>
<feature type="domain" description="KRAB" evidence="1">
    <location>
        <begin position="39"/>
        <end position="110"/>
    </location>
</feature>
<name>A0ABM4K6B1_EQUPR</name>
<sequence length="147" mass="16980">MVLTVAFPSQLYSIPPSAREKTRTPNMAPVLSEKLEDALTREDVAVRFSREEWDCLNPAQKELYRDVTPEDHRNCLWLGFPISKIALTSKLERGEEPRAVLPPHRAKYEEFPIPVDTDHKIKIKRETSTSDVMFVQQQMCTSRLENP</sequence>